<dbReference type="AlphaFoldDB" id="A0A843XC89"/>
<keyword evidence="4" id="KW-1185">Reference proteome</keyword>
<organism evidence="3 4">
    <name type="scientific">Colocasia esculenta</name>
    <name type="common">Wild taro</name>
    <name type="synonym">Arum esculentum</name>
    <dbReference type="NCBI Taxonomy" id="4460"/>
    <lineage>
        <taxon>Eukaryota</taxon>
        <taxon>Viridiplantae</taxon>
        <taxon>Streptophyta</taxon>
        <taxon>Embryophyta</taxon>
        <taxon>Tracheophyta</taxon>
        <taxon>Spermatophyta</taxon>
        <taxon>Magnoliopsida</taxon>
        <taxon>Liliopsida</taxon>
        <taxon>Araceae</taxon>
        <taxon>Aroideae</taxon>
        <taxon>Colocasieae</taxon>
        <taxon>Colocasia</taxon>
    </lineage>
</organism>
<gene>
    <name evidence="3" type="ORF">Taro_049875</name>
</gene>
<dbReference type="PIRSF" id="PIRSF015417">
    <property type="entry name" value="T31B5_30_vWA"/>
    <property type="match status" value="1"/>
</dbReference>
<reference evidence="3" key="1">
    <citation type="submission" date="2017-07" db="EMBL/GenBank/DDBJ databases">
        <title>Taro Niue Genome Assembly and Annotation.</title>
        <authorList>
            <person name="Atibalentja N."/>
            <person name="Keating K."/>
            <person name="Fields C.J."/>
        </authorList>
    </citation>
    <scope>NUCLEOTIDE SEQUENCE</scope>
    <source>
        <strain evidence="3">Niue_2</strain>
        <tissue evidence="3">Leaf</tissue>
    </source>
</reference>
<protein>
    <submittedName>
        <fullName evidence="3">Uncharacterized protein</fullName>
    </submittedName>
</protein>
<name>A0A843XC89_COLES</name>
<dbReference type="PANTHER" id="PTHR31373:SF27">
    <property type="entry name" value="TROVE DOMAIN-CONTAINING PROTEIN"/>
    <property type="match status" value="1"/>
</dbReference>
<comment type="caution">
    <text evidence="3">The sequence shown here is derived from an EMBL/GenBank/DDBJ whole genome shotgun (WGS) entry which is preliminary data.</text>
</comment>
<dbReference type="PANTHER" id="PTHR31373">
    <property type="entry name" value="OS06G0652100 PROTEIN"/>
    <property type="match status" value="1"/>
</dbReference>
<feature type="domain" description="DUF7788" evidence="2">
    <location>
        <begin position="216"/>
        <end position="271"/>
    </location>
</feature>
<dbReference type="EMBL" id="NMUH01007242">
    <property type="protein sequence ID" value="MQM16913.1"/>
    <property type="molecule type" value="Genomic_DNA"/>
</dbReference>
<proteinExistence type="predicted"/>
<evidence type="ECO:0000259" key="2">
    <source>
        <dbReference type="Pfam" id="PF25043"/>
    </source>
</evidence>
<accession>A0A843XC89</accession>
<dbReference type="InterPro" id="IPR056690">
    <property type="entry name" value="DUF7788"/>
</dbReference>
<sequence length="272" mass="31362">MEMVSKAVGLYFADRDFRFLHDRVADLFAELLQADLERLRAGDVEKVKLAAKWWPSLDSYGRSTLLCESIALRLFPRHSDPKYPTLEVWHYAYRVRERLWKEVLVLLRSSSLLLTRRDLALPEVLMAPNQWELLFYERVAFGAMRTHKDLFIRHDGKRLADYQEQVAEGKATMAAGALFPHEILISACGGEAEDKVAELQWRRMVEDLSKKGKLTNCMAVCAMSGSIETRLQVVCVAIKLLVAELSEEPWNRSLITFSRDPRQHRIEGKTLR</sequence>
<dbReference type="Pfam" id="PF11443">
    <property type="entry name" value="DUF2828"/>
    <property type="match status" value="1"/>
</dbReference>
<dbReference type="InterPro" id="IPR058580">
    <property type="entry name" value="DUF2828"/>
</dbReference>
<evidence type="ECO:0000313" key="3">
    <source>
        <dbReference type="EMBL" id="MQM16913.1"/>
    </source>
</evidence>
<dbReference type="OrthoDB" id="1149618at2759"/>
<evidence type="ECO:0000313" key="4">
    <source>
        <dbReference type="Proteomes" id="UP000652761"/>
    </source>
</evidence>
<dbReference type="Proteomes" id="UP000652761">
    <property type="component" value="Unassembled WGS sequence"/>
</dbReference>
<evidence type="ECO:0000259" key="1">
    <source>
        <dbReference type="Pfam" id="PF11443"/>
    </source>
</evidence>
<dbReference type="Pfam" id="PF25043">
    <property type="entry name" value="DUF7788"/>
    <property type="match status" value="1"/>
</dbReference>
<feature type="domain" description="DUF2828" evidence="1">
    <location>
        <begin position="4"/>
        <end position="214"/>
    </location>
</feature>
<dbReference type="InterPro" id="IPR011205">
    <property type="entry name" value="UCP015417_vWA"/>
</dbReference>